<feature type="domain" description="Aerotolerance regulator N-terminal" evidence="2">
    <location>
        <begin position="1"/>
        <end position="78"/>
    </location>
</feature>
<dbReference type="Gene3D" id="3.40.50.880">
    <property type="match status" value="1"/>
</dbReference>
<dbReference type="CDD" id="cd03143">
    <property type="entry name" value="A4_beta-galactosidase_middle_domain"/>
    <property type="match status" value="1"/>
</dbReference>
<dbReference type="Proteomes" id="UP000547674">
    <property type="component" value="Unassembled WGS sequence"/>
</dbReference>
<dbReference type="InterPro" id="IPR036465">
    <property type="entry name" value="vWFA_dom_sf"/>
</dbReference>
<comment type="caution">
    <text evidence="4">The sequence shown here is derived from an EMBL/GenBank/DDBJ whole genome shotgun (WGS) entry which is preliminary data.</text>
</comment>
<dbReference type="Pfam" id="PF07584">
    <property type="entry name" value="BatA"/>
    <property type="match status" value="1"/>
</dbReference>
<protein>
    <submittedName>
        <fullName evidence="4">VWA domain-containing protein</fullName>
    </submittedName>
</protein>
<reference evidence="4 5" key="1">
    <citation type="submission" date="2020-03" db="EMBL/GenBank/DDBJ databases">
        <title>Metabolic flexibility allows generalist bacteria to become dominant in a frequently disturbed ecosystem.</title>
        <authorList>
            <person name="Chen Y.-J."/>
            <person name="Leung P.M."/>
            <person name="Bay S.K."/>
            <person name="Hugenholtz P."/>
            <person name="Kessler A.J."/>
            <person name="Shelley G."/>
            <person name="Waite D.W."/>
            <person name="Cook P.L."/>
            <person name="Greening C."/>
        </authorList>
    </citation>
    <scope>NUCLEOTIDE SEQUENCE [LARGE SCALE GENOMIC DNA]</scope>
    <source>
        <strain evidence="4">SS_bin_28</strain>
    </source>
</reference>
<dbReference type="InterPro" id="IPR029062">
    <property type="entry name" value="Class_I_gatase-like"/>
</dbReference>
<feature type="domain" description="VWFA" evidence="3">
    <location>
        <begin position="95"/>
        <end position="199"/>
    </location>
</feature>
<keyword evidence="1" id="KW-0812">Transmembrane</keyword>
<evidence type="ECO:0000256" key="1">
    <source>
        <dbReference type="SAM" id="Phobius"/>
    </source>
</evidence>
<dbReference type="InterPro" id="IPR011933">
    <property type="entry name" value="Double_TM_dom"/>
</dbReference>
<proteinExistence type="predicted"/>
<sequence length="689" mass="75077">MPFSFLNAAILTGIAAGALPILIHLFSRRKVKKVPFSSLRFLEQISRRRVKKIRLTQWIILALRVLMIALLAFALSRPAFQGDFSLGKTRSDSAVAIVLDRSFSMGAEGRSQPMWESAKARVEEVLEALENQDRVWLIGADPLVEENESFPEPLAAKDALRALDIGFGTTDLPTGVRRAAATLDEATALNKELFVISDFQKSGFQGAEIGVTDLGVDLDPSIRVFLVPMGEGPIANTAIEEARAEGTSLEQRVRVLMARHGETPVDDIALTVESTNEVLGETPASVQGNSRQAAEVVLTRLPAEGEMITARISGDRLAIDDVRYVPSIGAGRLPALLVQDPAQPSPFLPLALSPAKDIGRFDLQRMAPQNLGSTNFSDYKLLVLDNVTFLPRETLIRLRQWREAGGLLFISLGDRVDLRFYNEDLLPALFPGVKLGNLLGTPEATGESYSLTPRAPGHRIFAGFQAKVGEPLTGASFWRVVEVQIEEPISTLAEFGPGLPALIEGDGAVLFASSLDSRWNDFPTHGAFLPLVHQSVEGMLQERGGGEVRVGEVVEGVVDRRQVPPRSELVCLGPDGLELNVTSSQVSRGLRLVSEATEVPGFYHMKAGDKVLFSRAVNIDPSESNLATVSNLELKQMFPNERSTVIEAGVPIGTTVREARYGREFWKEIVAFVLLLALIEAWLARRGVA</sequence>
<dbReference type="Pfam" id="PF13519">
    <property type="entry name" value="VWA_2"/>
    <property type="match status" value="1"/>
</dbReference>
<feature type="transmembrane region" description="Helical" evidence="1">
    <location>
        <begin position="55"/>
        <end position="75"/>
    </location>
</feature>
<keyword evidence="1" id="KW-1133">Transmembrane helix</keyword>
<dbReference type="InterPro" id="IPR002035">
    <property type="entry name" value="VWF_A"/>
</dbReference>
<evidence type="ECO:0000259" key="2">
    <source>
        <dbReference type="Pfam" id="PF07584"/>
    </source>
</evidence>
<dbReference type="Gene3D" id="3.40.50.410">
    <property type="entry name" value="von Willebrand factor, type A domain"/>
    <property type="match status" value="1"/>
</dbReference>
<dbReference type="InterPro" id="IPR024163">
    <property type="entry name" value="Aerotolerance_reg_N"/>
</dbReference>
<feature type="transmembrane region" description="Helical" evidence="1">
    <location>
        <begin position="6"/>
        <end position="26"/>
    </location>
</feature>
<gene>
    <name evidence="4" type="ORF">HKN21_05260</name>
</gene>
<organism evidence="4 5">
    <name type="scientific">Eiseniibacteriota bacterium</name>
    <dbReference type="NCBI Taxonomy" id="2212470"/>
    <lineage>
        <taxon>Bacteria</taxon>
        <taxon>Candidatus Eiseniibacteriota</taxon>
    </lineage>
</organism>
<dbReference type="SUPFAM" id="SSF53300">
    <property type="entry name" value="vWA-like"/>
    <property type="match status" value="1"/>
</dbReference>
<evidence type="ECO:0000313" key="4">
    <source>
        <dbReference type="EMBL" id="NNF06149.1"/>
    </source>
</evidence>
<dbReference type="AlphaFoldDB" id="A0A7Y2E6I7"/>
<evidence type="ECO:0000313" key="5">
    <source>
        <dbReference type="Proteomes" id="UP000547674"/>
    </source>
</evidence>
<name>A0A7Y2E6I7_UNCEI</name>
<dbReference type="NCBIfam" id="TIGR02226">
    <property type="entry name" value="two_anch"/>
    <property type="match status" value="1"/>
</dbReference>
<evidence type="ECO:0000259" key="3">
    <source>
        <dbReference type="Pfam" id="PF13519"/>
    </source>
</evidence>
<accession>A0A7Y2E6I7</accession>
<keyword evidence="1" id="KW-0472">Membrane</keyword>
<dbReference type="PANTHER" id="PTHR37464:SF1">
    <property type="entry name" value="BLL2463 PROTEIN"/>
    <property type="match status" value="1"/>
</dbReference>
<dbReference type="EMBL" id="JABDJR010000198">
    <property type="protein sequence ID" value="NNF06149.1"/>
    <property type="molecule type" value="Genomic_DNA"/>
</dbReference>
<dbReference type="PANTHER" id="PTHR37464">
    <property type="entry name" value="BLL2463 PROTEIN"/>
    <property type="match status" value="1"/>
</dbReference>